<feature type="domain" description="EamA" evidence="7">
    <location>
        <begin position="136"/>
        <end position="266"/>
    </location>
</feature>
<evidence type="ECO:0000256" key="4">
    <source>
        <dbReference type="ARBA" id="ARBA00022989"/>
    </source>
</evidence>
<evidence type="ECO:0000256" key="5">
    <source>
        <dbReference type="ARBA" id="ARBA00023136"/>
    </source>
</evidence>
<keyword evidence="4 6" id="KW-1133">Transmembrane helix</keyword>
<feature type="transmembrane region" description="Helical" evidence="6">
    <location>
        <begin position="133"/>
        <end position="155"/>
    </location>
</feature>
<organism evidence="8 9">
    <name type="scientific">Advenella mandrilli</name>
    <dbReference type="NCBI Taxonomy" id="2800330"/>
    <lineage>
        <taxon>Bacteria</taxon>
        <taxon>Pseudomonadati</taxon>
        <taxon>Pseudomonadota</taxon>
        <taxon>Betaproteobacteria</taxon>
        <taxon>Burkholderiales</taxon>
        <taxon>Alcaligenaceae</taxon>
    </lineage>
</organism>
<feature type="transmembrane region" description="Helical" evidence="6">
    <location>
        <begin position="193"/>
        <end position="215"/>
    </location>
</feature>
<evidence type="ECO:0000256" key="3">
    <source>
        <dbReference type="ARBA" id="ARBA00022692"/>
    </source>
</evidence>
<keyword evidence="5 6" id="KW-0472">Membrane</keyword>
<comment type="subcellular location">
    <subcellularLocation>
        <location evidence="1">Cell membrane</location>
        <topology evidence="1">Multi-pass membrane protein</topology>
    </subcellularLocation>
</comment>
<gene>
    <name evidence="8" type="ORF">JHL22_03005</name>
</gene>
<dbReference type="PANTHER" id="PTHR42920:SF5">
    <property type="entry name" value="EAMA DOMAIN-CONTAINING PROTEIN"/>
    <property type="match status" value="1"/>
</dbReference>
<evidence type="ECO:0000313" key="8">
    <source>
        <dbReference type="EMBL" id="MBK1780177.1"/>
    </source>
</evidence>
<name>A0ABS1EEG3_9BURK</name>
<feature type="transmembrane region" description="Helical" evidence="6">
    <location>
        <begin position="83"/>
        <end position="101"/>
    </location>
</feature>
<dbReference type="SUPFAM" id="SSF103481">
    <property type="entry name" value="Multidrug resistance efflux transporter EmrE"/>
    <property type="match status" value="2"/>
</dbReference>
<dbReference type="Proteomes" id="UP000635316">
    <property type="component" value="Unassembled WGS sequence"/>
</dbReference>
<comment type="caution">
    <text evidence="8">The sequence shown here is derived from an EMBL/GenBank/DDBJ whole genome shotgun (WGS) entry which is preliminary data.</text>
</comment>
<evidence type="ECO:0000256" key="6">
    <source>
        <dbReference type="SAM" id="Phobius"/>
    </source>
</evidence>
<proteinExistence type="predicted"/>
<keyword evidence="9" id="KW-1185">Reference proteome</keyword>
<feature type="transmembrane region" description="Helical" evidence="6">
    <location>
        <begin position="108"/>
        <end position="127"/>
    </location>
</feature>
<evidence type="ECO:0000313" key="9">
    <source>
        <dbReference type="Proteomes" id="UP000635316"/>
    </source>
</evidence>
<dbReference type="InterPro" id="IPR037185">
    <property type="entry name" value="EmrE-like"/>
</dbReference>
<protein>
    <submittedName>
        <fullName evidence="8">DMT family transporter</fullName>
    </submittedName>
</protein>
<dbReference type="InterPro" id="IPR051258">
    <property type="entry name" value="Diverse_Substrate_Transporter"/>
</dbReference>
<feature type="domain" description="EamA" evidence="7">
    <location>
        <begin position="1"/>
        <end position="124"/>
    </location>
</feature>
<keyword evidence="3 6" id="KW-0812">Transmembrane</keyword>
<feature type="transmembrane region" description="Helical" evidence="6">
    <location>
        <begin position="251"/>
        <end position="269"/>
    </location>
</feature>
<dbReference type="EMBL" id="JAENGP010000002">
    <property type="protein sequence ID" value="MBK1780177.1"/>
    <property type="molecule type" value="Genomic_DNA"/>
</dbReference>
<sequence>MLVTVFWGATFLIVQLAVTVSEPFFFVGLRFGCATLAIAVCSLGALKRLTRQELWAGLLIGICIFLGYSSQTVGLQTIPSSKSAFITALYVPLVPLLQWIFLKRKPSVMNWAGVLLAFIGLALLAGPEGTRGGVGWGEMITAFGALAIAVEIILISRFAGKINLFRVTVVQLAVTSLVSFGVSAGVGEAVPDFSWLLFSCVLLLGVASAVIQVTMNWAQKHVSATRATLIYAGEPVWAGIIGRLYGERLPVLALLGAVLIVLAVIISEIKLKWPGAAKVPDVLPGANKRQSKKQKLLP</sequence>
<reference evidence="8 9" key="1">
    <citation type="submission" date="2020-12" db="EMBL/GenBank/DDBJ databases">
        <authorList>
            <person name="Lu T."/>
            <person name="Wang Q."/>
            <person name="Han X."/>
        </authorList>
    </citation>
    <scope>NUCLEOTIDE SEQUENCE [LARGE SCALE GENOMIC DNA]</scope>
    <source>
        <strain evidence="8 9">WQ 585</strain>
    </source>
</reference>
<evidence type="ECO:0000256" key="1">
    <source>
        <dbReference type="ARBA" id="ARBA00004651"/>
    </source>
</evidence>
<feature type="transmembrane region" description="Helical" evidence="6">
    <location>
        <begin position="167"/>
        <end position="187"/>
    </location>
</feature>
<evidence type="ECO:0000259" key="7">
    <source>
        <dbReference type="Pfam" id="PF00892"/>
    </source>
</evidence>
<feature type="transmembrane region" description="Helical" evidence="6">
    <location>
        <begin position="27"/>
        <end position="46"/>
    </location>
</feature>
<dbReference type="Gene3D" id="1.10.3730.20">
    <property type="match status" value="1"/>
</dbReference>
<feature type="transmembrane region" description="Helical" evidence="6">
    <location>
        <begin position="53"/>
        <end position="71"/>
    </location>
</feature>
<accession>A0ABS1EEG3</accession>
<dbReference type="InterPro" id="IPR000620">
    <property type="entry name" value="EamA_dom"/>
</dbReference>
<dbReference type="Pfam" id="PF00892">
    <property type="entry name" value="EamA"/>
    <property type="match status" value="2"/>
</dbReference>
<dbReference type="PANTHER" id="PTHR42920">
    <property type="entry name" value="OS03G0707200 PROTEIN-RELATED"/>
    <property type="match status" value="1"/>
</dbReference>
<keyword evidence="2" id="KW-1003">Cell membrane</keyword>
<evidence type="ECO:0000256" key="2">
    <source>
        <dbReference type="ARBA" id="ARBA00022475"/>
    </source>
</evidence>